<dbReference type="SUPFAM" id="SSF53067">
    <property type="entry name" value="Actin-like ATPase domain"/>
    <property type="match status" value="2"/>
</dbReference>
<dbReference type="PANTHER" id="PTHR11937">
    <property type="entry name" value="ACTIN"/>
    <property type="match status" value="1"/>
</dbReference>
<organism evidence="2 3">
    <name type="scientific">Penaeus vannamei</name>
    <name type="common">Whiteleg shrimp</name>
    <name type="synonym">Litopenaeus vannamei</name>
    <dbReference type="NCBI Taxonomy" id="6689"/>
    <lineage>
        <taxon>Eukaryota</taxon>
        <taxon>Metazoa</taxon>
        <taxon>Ecdysozoa</taxon>
        <taxon>Arthropoda</taxon>
        <taxon>Crustacea</taxon>
        <taxon>Multicrustacea</taxon>
        <taxon>Malacostraca</taxon>
        <taxon>Eumalacostraca</taxon>
        <taxon>Eucarida</taxon>
        <taxon>Decapoda</taxon>
        <taxon>Dendrobranchiata</taxon>
        <taxon>Penaeoidea</taxon>
        <taxon>Penaeidae</taxon>
        <taxon>Penaeus</taxon>
    </lineage>
</organism>
<accession>A0A3R7MWM5</accession>
<reference evidence="2 3" key="2">
    <citation type="submission" date="2019-01" db="EMBL/GenBank/DDBJ databases">
        <title>The decoding of complex shrimp genome reveals the adaptation for benthos swimmer, frequently molting mechanism and breeding impact on genome.</title>
        <authorList>
            <person name="Sun Y."/>
            <person name="Gao Y."/>
            <person name="Yu Y."/>
        </authorList>
    </citation>
    <scope>NUCLEOTIDE SEQUENCE [LARGE SCALE GENOMIC DNA]</scope>
    <source>
        <tissue evidence="2">Muscle</tissue>
    </source>
</reference>
<reference evidence="2 3" key="1">
    <citation type="submission" date="2018-04" db="EMBL/GenBank/DDBJ databases">
        <authorList>
            <person name="Zhang X."/>
            <person name="Yuan J."/>
            <person name="Li F."/>
            <person name="Xiang J."/>
        </authorList>
    </citation>
    <scope>NUCLEOTIDE SEQUENCE [LARGE SCALE GENOMIC DNA]</scope>
    <source>
        <tissue evidence="2">Muscle</tissue>
    </source>
</reference>
<dbReference type="InterPro" id="IPR004000">
    <property type="entry name" value="Actin"/>
</dbReference>
<comment type="similarity">
    <text evidence="1">Belongs to the actin family.</text>
</comment>
<dbReference type="InterPro" id="IPR043129">
    <property type="entry name" value="ATPase_NBD"/>
</dbReference>
<protein>
    <submittedName>
        <fullName evidence="2">Uncharacterized protein</fullName>
    </submittedName>
</protein>
<evidence type="ECO:0000313" key="3">
    <source>
        <dbReference type="Proteomes" id="UP000283509"/>
    </source>
</evidence>
<dbReference type="Pfam" id="PF00022">
    <property type="entry name" value="Actin"/>
    <property type="match status" value="1"/>
</dbReference>
<dbReference type="OrthoDB" id="10289924at2759"/>
<evidence type="ECO:0000313" key="2">
    <source>
        <dbReference type="EMBL" id="ROT71427.1"/>
    </source>
</evidence>
<dbReference type="EMBL" id="QCYY01002299">
    <property type="protein sequence ID" value="ROT71427.1"/>
    <property type="molecule type" value="Genomic_DNA"/>
</dbReference>
<gene>
    <name evidence="2" type="ORF">C7M84_010245</name>
</gene>
<keyword evidence="3" id="KW-1185">Reference proteome</keyword>
<dbReference type="AlphaFoldDB" id="A0A3R7MWM5"/>
<dbReference type="SMART" id="SM00268">
    <property type="entry name" value="ACTIN"/>
    <property type="match status" value="1"/>
</dbReference>
<sequence>MVRARARRFAGDDDPRTVVPAVVGRTRKNRSERSCKTYMLVKKPKASVIFSSWNTPSTRHRHQLGRHGKIWTTPKRAPSLRGNPLLTELPQATTVKRLAQVMFETFNCPAMHVPTKPLLNTYYAGRSAAGRSQRLDLAGRDLTHHLMGLLSERDYALSPPTEKSSVTSKRSCATLPSTSSRRWQWPPPPLSRGLTSFPTDSSKICGIHEAVTIPSMNCDIDLRGIYCGIILTGGTTLIPDSPEDEEGNHCIAPSGIACGFMRATRGFGAWIGALFGFAFNLSETLGQ</sequence>
<comment type="caution">
    <text evidence="2">The sequence shown here is derived from an EMBL/GenBank/DDBJ whole genome shotgun (WGS) entry which is preliminary data.</text>
</comment>
<dbReference type="STRING" id="6689.A0A3R7MWM5"/>
<evidence type="ECO:0000256" key="1">
    <source>
        <dbReference type="RuleBase" id="RU000487"/>
    </source>
</evidence>
<dbReference type="Gene3D" id="3.30.420.40">
    <property type="match status" value="2"/>
</dbReference>
<dbReference type="Proteomes" id="UP000283509">
    <property type="component" value="Unassembled WGS sequence"/>
</dbReference>
<proteinExistence type="inferred from homology"/>
<name>A0A3R7MWM5_PENVA</name>